<dbReference type="Pfam" id="PF00773">
    <property type="entry name" value="RNB"/>
    <property type="match status" value="1"/>
</dbReference>
<dbReference type="RefSeq" id="WP_115011069.1">
    <property type="nucleotide sequence ID" value="NZ_UGHV01000001.1"/>
</dbReference>
<dbReference type="InterPro" id="IPR012340">
    <property type="entry name" value="NA-bd_OB-fold"/>
</dbReference>
<sequence length="851" mass="94720">MQDLEEFLVSLVVGRRDLPKKFASVYEQLRSCGAIAKDSALHRLSPAFIIARIHKNKGGVFAHNIASPKAKGLRLGRGRNGASTLANGDIALLLIRSKDSRIIKVLNRHSTPASRLVCLAQKKGKIIGIDCKSLESIPLPFSQKSLRALPKHCVLVYQGTEITKILGSLLDPSIDEHIILDKYNFASDFSQQAKEFAKSFGIVDVGYYTDRVDLCDKPFITIDPSDAKDHDDAVFWEQDSHTLYIAIADVSEYVAPNTELDMQARSRCFSLYFPHICYPMLPNTLSQSLCSLRANEPKLALVWEIVLHKRTKLPRSARLYEAVITPRANISYEQAQGILDSSGESELAWLRDLYSNTQKLKAKRLESGYDFMSVDRTMRLDTQGAIESIHIHTACPSHSLIEESMLLANILSAQVLADLCEEGGIYRAHEPPSDERIYALFSQAKELGYTIPKGDFHAQIQALQKDALKRGENAREQLDTLIIKSQKEARYTDKREAHFGLGFAAYTHFTSPIRRYSDLIAHRLLKTLMRDFPKRTITLQSGVSLASKTRKQIAYILESSGAIIPLLNEKERQIARAEAEFKDRKYTRLASGLVGECVGVRVVDERYPALGVICAGDFNVGDSALLKKHRLSPSALLVLRDKSGISSPRLCDRQPSLISARGSKTSEAVQGEAEAGFFSKNPDFSSQILESQSGFTKSAQALESTFLNCRQEIQKMDSKENVDCHADKSAHNDNKNAICEKVDSSKQAHFLSSRALQQQSVAIHTHNAQDTSLESTFDNPNAKTQKVDSRKNARKNAQSVESSNAKKNPALLQGARVVITQAPCELMRDELYTAVIERVDLIAAKIYVQIL</sequence>
<dbReference type="GO" id="GO:0008859">
    <property type="term" value="F:exoribonuclease II activity"/>
    <property type="evidence" value="ECO:0007669"/>
    <property type="project" value="UniProtKB-EC"/>
</dbReference>
<gene>
    <name evidence="4" type="primary">rnr</name>
    <name evidence="4" type="ORF">NCTC12410_00584</name>
</gene>
<dbReference type="SMART" id="SM00955">
    <property type="entry name" value="RNB"/>
    <property type="match status" value="1"/>
</dbReference>
<reference evidence="4 5" key="1">
    <citation type="submission" date="2018-06" db="EMBL/GenBank/DDBJ databases">
        <authorList>
            <consortium name="Pathogen Informatics"/>
            <person name="Doyle S."/>
        </authorList>
    </citation>
    <scope>NUCLEOTIDE SEQUENCE [LARGE SCALE GENOMIC DNA]</scope>
    <source>
        <strain evidence="4 5">NCTC12410</strain>
    </source>
</reference>
<feature type="compositionally biased region" description="Polar residues" evidence="2">
    <location>
        <begin position="769"/>
        <end position="784"/>
    </location>
</feature>
<dbReference type="InterPro" id="IPR001900">
    <property type="entry name" value="RNase_II/R"/>
</dbReference>
<dbReference type="PANTHER" id="PTHR23355">
    <property type="entry name" value="RIBONUCLEASE"/>
    <property type="match status" value="1"/>
</dbReference>
<evidence type="ECO:0000256" key="2">
    <source>
        <dbReference type="SAM" id="MobiDB-lite"/>
    </source>
</evidence>
<evidence type="ECO:0000313" key="4">
    <source>
        <dbReference type="EMBL" id="STO96767.1"/>
    </source>
</evidence>
<accession>A0A377J2P2</accession>
<keyword evidence="4" id="KW-0378">Hydrolase</keyword>
<dbReference type="InterPro" id="IPR050180">
    <property type="entry name" value="RNR_Ribonuclease"/>
</dbReference>
<dbReference type="EC" id="3.1.13.1" evidence="4"/>
<dbReference type="InterPro" id="IPR057293">
    <property type="entry name" value="RNR_OB2"/>
</dbReference>
<keyword evidence="1" id="KW-0269">Exonuclease</keyword>
<dbReference type="PANTHER" id="PTHR23355:SF9">
    <property type="entry name" value="DIS3-LIKE EXONUCLEASE 2"/>
    <property type="match status" value="1"/>
</dbReference>
<name>A0A377J2P2_9HELI</name>
<evidence type="ECO:0000259" key="3">
    <source>
        <dbReference type="SMART" id="SM00955"/>
    </source>
</evidence>
<evidence type="ECO:0000313" key="5">
    <source>
        <dbReference type="Proteomes" id="UP000254841"/>
    </source>
</evidence>
<proteinExistence type="predicted"/>
<dbReference type="InterPro" id="IPR022966">
    <property type="entry name" value="RNase_II/R_CS"/>
</dbReference>
<dbReference type="GO" id="GO:0006402">
    <property type="term" value="P:mRNA catabolic process"/>
    <property type="evidence" value="ECO:0007669"/>
    <property type="project" value="TreeGrafter"/>
</dbReference>
<organism evidence="4 5">
    <name type="scientific">Helicobacter canis</name>
    <dbReference type="NCBI Taxonomy" id="29419"/>
    <lineage>
        <taxon>Bacteria</taxon>
        <taxon>Pseudomonadati</taxon>
        <taxon>Campylobacterota</taxon>
        <taxon>Epsilonproteobacteria</taxon>
        <taxon>Campylobacterales</taxon>
        <taxon>Helicobacteraceae</taxon>
        <taxon>Helicobacter</taxon>
    </lineage>
</organism>
<keyword evidence="1" id="KW-0540">Nuclease</keyword>
<evidence type="ECO:0000256" key="1">
    <source>
        <dbReference type="ARBA" id="ARBA00022839"/>
    </source>
</evidence>
<dbReference type="PROSITE" id="PS01175">
    <property type="entry name" value="RIBONUCLEASE_II"/>
    <property type="match status" value="1"/>
</dbReference>
<dbReference type="EMBL" id="UGHV01000001">
    <property type="protein sequence ID" value="STO96767.1"/>
    <property type="molecule type" value="Genomic_DNA"/>
</dbReference>
<dbReference type="SUPFAM" id="SSF50249">
    <property type="entry name" value="Nucleic acid-binding proteins"/>
    <property type="match status" value="1"/>
</dbReference>
<protein>
    <submittedName>
        <fullName evidence="4">Ribonuclease</fullName>
        <ecNumber evidence="4">3.1.13.1</ecNumber>
    </submittedName>
</protein>
<dbReference type="AlphaFoldDB" id="A0A377J2P2"/>
<dbReference type="GO" id="GO:0003723">
    <property type="term" value="F:RNA binding"/>
    <property type="evidence" value="ECO:0007669"/>
    <property type="project" value="InterPro"/>
</dbReference>
<feature type="compositionally biased region" description="Polar residues" evidence="2">
    <location>
        <begin position="795"/>
        <end position="806"/>
    </location>
</feature>
<dbReference type="GO" id="GO:0005829">
    <property type="term" value="C:cytosol"/>
    <property type="evidence" value="ECO:0007669"/>
    <property type="project" value="TreeGrafter"/>
</dbReference>
<dbReference type="OrthoDB" id="9764149at2"/>
<dbReference type="Proteomes" id="UP000254841">
    <property type="component" value="Unassembled WGS sequence"/>
</dbReference>
<feature type="region of interest" description="Disordered" evidence="2">
    <location>
        <begin position="769"/>
        <end position="806"/>
    </location>
</feature>
<dbReference type="Pfam" id="PF24190">
    <property type="entry name" value="OB_RNR_2nd"/>
    <property type="match status" value="1"/>
</dbReference>
<feature type="domain" description="RNB" evidence="3">
    <location>
        <begin position="211"/>
        <end position="531"/>
    </location>
</feature>